<accession>A0A3G1A7G8</accession>
<keyword evidence="1" id="KW-0408">Iron</keyword>
<dbReference type="InterPro" id="IPR007506">
    <property type="entry name" value="PMDh-L-like_dom"/>
</dbReference>
<evidence type="ECO:0000256" key="4">
    <source>
        <dbReference type="ARBA" id="ARBA00045299"/>
    </source>
</evidence>
<name>A0A3G1A7G8_9CREN</name>
<sequence length="396" mass="43765">MYLDKIEEKMLDGEFGEAVSLAMRTVVKMGEVFSAERLVKIKHAHVSGISYENIGDEGLSFLEEIASLGGRFSVPTTVNPGAMDTEKWREMGITPEVFEKQGRILRAFMRMGAKITLTCTPHLYEQIGFGDHLAWSESNAVLYANSIIGARTNRDGGPLALMEAIVGRAPLSGLHLDENRRPTLTIDFSISEQFIFDNYLFSVAGLIAGRIAGNRVPYVIGLSRLNGDVENLKLFLAAVGASGGTGLVLIEGVSPEKVDDIPSERVEVDAGMLKEEMEKFNEDGEGIIVLGCPHLGLDEVQEIVEWIGKRGRAKRKIYLYTSRDVARMYEDKRKKLEELNIYMFADTCMVVSNLFAYGSRSVITDSGKAAFYLSSKGYNVSLVPRKIILERIAVSD</sequence>
<comment type="function">
    <text evidence="4">Component of a hydro-lyase that catalyzes the dehydration of mevalonate 5-phosphate (MVA5P) to form trans-anhydromevalonate 5-phosphate (tAHMP). Involved in the archaeal mevalonate (MVA) pathway, which provides fundamental precursors for isoprenoid biosynthesis, such as isopentenyl diphosphate (IPP) and dimethylallyl diphosphate (DMAPP).</text>
</comment>
<evidence type="ECO:0000256" key="1">
    <source>
        <dbReference type="ARBA" id="ARBA00023004"/>
    </source>
</evidence>
<evidence type="ECO:0000259" key="9">
    <source>
        <dbReference type="Pfam" id="PF04412"/>
    </source>
</evidence>
<evidence type="ECO:0000256" key="2">
    <source>
        <dbReference type="ARBA" id="ARBA00023239"/>
    </source>
</evidence>
<keyword evidence="2" id="KW-0456">Lyase</keyword>
<gene>
    <name evidence="10" type="ORF">TCARB_0166</name>
</gene>
<dbReference type="Proteomes" id="UP000266720">
    <property type="component" value="Chromosome"/>
</dbReference>
<organism evidence="10 11">
    <name type="scientific">Thermofilum adornatum 1505</name>
    <dbReference type="NCBI Taxonomy" id="697581"/>
    <lineage>
        <taxon>Archaea</taxon>
        <taxon>Thermoproteota</taxon>
        <taxon>Thermoprotei</taxon>
        <taxon>Thermofilales</taxon>
        <taxon>Thermofilaceae</taxon>
        <taxon>Thermofilum</taxon>
    </lineage>
</organism>
<dbReference type="STRING" id="697581.TCARB_0166"/>
<evidence type="ECO:0000256" key="6">
    <source>
        <dbReference type="ARBA" id="ARBA00046520"/>
    </source>
</evidence>
<proteinExistence type="inferred from homology"/>
<comment type="similarity">
    <text evidence="5">Belongs to the AcnX type II large subunit family.</text>
</comment>
<dbReference type="GeneID" id="25405624"/>
<dbReference type="EC" id="4.2.1.182" evidence="7"/>
<evidence type="ECO:0000313" key="11">
    <source>
        <dbReference type="Proteomes" id="UP000266720"/>
    </source>
</evidence>
<dbReference type="RefSeq" id="WP_020962751.1">
    <property type="nucleotide sequence ID" value="NZ_CP007493.1"/>
</dbReference>
<dbReference type="AlphaFoldDB" id="A0A3G1A7G8"/>
<dbReference type="GeneID" id="16573743"/>
<comment type="subunit">
    <text evidence="6">Heterodimer composed of a large subunit (PMDh-L) and a small subunit (PMDh-S).</text>
</comment>
<evidence type="ECO:0000256" key="5">
    <source>
        <dbReference type="ARBA" id="ARBA00046333"/>
    </source>
</evidence>
<reference evidence="11" key="1">
    <citation type="book" date="2010" name="EXTREMOPHILES" publisher="0:0-0">
        <title>Complete genome sequences of ten hyperthermophilic archaea reveal their metabolic capabilities and possible ecological roles.</title>
        <editorList>
            <person name="?"/>
        </editorList>
        <authorList>
            <person name="Ravin N.V."/>
            <person name="Mardanov A.V."/>
            <person name="Bonch-Osmolovskaya E.A."/>
            <person name="Skryabin K.G."/>
        </authorList>
    </citation>
    <scope>NUCLEOTIDE SEQUENCE [LARGE SCALE GENOMIC DNA]</scope>
    <source>
        <strain evidence="11">1505</strain>
    </source>
</reference>
<feature type="domain" description="Phosphomevalonate dehydratase large subunit-like" evidence="9">
    <location>
        <begin position="1"/>
        <end position="382"/>
    </location>
</feature>
<dbReference type="Pfam" id="PF04412">
    <property type="entry name" value="AcnX"/>
    <property type="match status" value="1"/>
</dbReference>
<dbReference type="GO" id="GO:0016829">
    <property type="term" value="F:lyase activity"/>
    <property type="evidence" value="ECO:0007669"/>
    <property type="project" value="UniProtKB-KW"/>
</dbReference>
<comment type="catalytic activity">
    <reaction evidence="3">
        <text>(R)-5-phosphomevalonate = (2E)-3-methyl-5-phosphooxypent-2-enoate + H2O</text>
        <dbReference type="Rhea" id="RHEA:78975"/>
        <dbReference type="ChEBI" id="CHEBI:15377"/>
        <dbReference type="ChEBI" id="CHEBI:58146"/>
        <dbReference type="ChEBI" id="CHEBI:229665"/>
        <dbReference type="EC" id="4.2.1.182"/>
    </reaction>
    <physiologicalReaction direction="left-to-right" evidence="3">
        <dbReference type="Rhea" id="RHEA:78976"/>
    </physiologicalReaction>
</comment>
<evidence type="ECO:0000256" key="7">
    <source>
        <dbReference type="ARBA" id="ARBA00047176"/>
    </source>
</evidence>
<dbReference type="PANTHER" id="PTHR36577">
    <property type="entry name" value="DUF521 DOMAIN PROTEIN (AFU_ORTHOLOGUE AFUA_6G00490)"/>
    <property type="match status" value="1"/>
</dbReference>
<evidence type="ECO:0000256" key="8">
    <source>
        <dbReference type="ARBA" id="ARBA00047196"/>
    </source>
</evidence>
<dbReference type="EMBL" id="CP007493">
    <property type="protein sequence ID" value="AJB41244.1"/>
    <property type="molecule type" value="Genomic_DNA"/>
</dbReference>
<protein>
    <recommendedName>
        <fullName evidence="8">Phosphomevalonate dehydratase large subunit</fullName>
        <ecNumber evidence="7">4.2.1.182</ecNumber>
    </recommendedName>
</protein>
<evidence type="ECO:0000256" key="3">
    <source>
        <dbReference type="ARBA" id="ARBA00045120"/>
    </source>
</evidence>
<evidence type="ECO:0000313" key="10">
    <source>
        <dbReference type="EMBL" id="AJB41244.1"/>
    </source>
</evidence>
<dbReference type="PANTHER" id="PTHR36577:SF3">
    <property type="entry name" value="DUF521 DOMAIN PROTEIN (AFU_ORTHOLOGUE AFUA_6G00490)"/>
    <property type="match status" value="1"/>
</dbReference>
<dbReference type="KEGG" id="tcb:TCARB_0166"/>